<proteinExistence type="inferred from homology"/>
<evidence type="ECO:0000256" key="5">
    <source>
        <dbReference type="ARBA" id="ARBA00022664"/>
    </source>
</evidence>
<feature type="non-terminal residue" evidence="13">
    <location>
        <position position="617"/>
    </location>
</feature>
<dbReference type="CDD" id="cd12635">
    <property type="entry name" value="RRM2_CELF3_4_5_6"/>
    <property type="match status" value="1"/>
</dbReference>
<keyword evidence="7 9" id="KW-0694">RNA-binding</keyword>
<dbReference type="Proteomes" id="UP001488838">
    <property type="component" value="Unassembled WGS sequence"/>
</dbReference>
<evidence type="ECO:0000256" key="2">
    <source>
        <dbReference type="ARBA" id="ARBA00004496"/>
    </source>
</evidence>
<evidence type="ECO:0000259" key="12">
    <source>
        <dbReference type="PROSITE" id="PS50102"/>
    </source>
</evidence>
<dbReference type="Gene3D" id="3.30.70.330">
    <property type="match status" value="3"/>
</dbReference>
<evidence type="ECO:0000313" key="14">
    <source>
        <dbReference type="Proteomes" id="UP001488838"/>
    </source>
</evidence>
<feature type="signal peptide" evidence="11">
    <location>
        <begin position="1"/>
        <end position="31"/>
    </location>
</feature>
<evidence type="ECO:0000256" key="1">
    <source>
        <dbReference type="ARBA" id="ARBA00004123"/>
    </source>
</evidence>
<keyword evidence="5" id="KW-0507">mRNA processing</keyword>
<accession>A0AAW0HC99</accession>
<comment type="subcellular location">
    <subcellularLocation>
        <location evidence="2">Cytoplasm</location>
    </subcellularLocation>
    <subcellularLocation>
        <location evidence="1">Nucleus</location>
    </subcellularLocation>
</comment>
<dbReference type="CDD" id="cd12632">
    <property type="entry name" value="RRM1_CELF3_4_5_6"/>
    <property type="match status" value="1"/>
</dbReference>
<keyword evidence="8" id="KW-0539">Nucleus</keyword>
<evidence type="ECO:0000256" key="11">
    <source>
        <dbReference type="SAM" id="SignalP"/>
    </source>
</evidence>
<dbReference type="InterPro" id="IPR035979">
    <property type="entry name" value="RBD_domain_sf"/>
</dbReference>
<dbReference type="GO" id="GO:0005737">
    <property type="term" value="C:cytoplasm"/>
    <property type="evidence" value="ECO:0007669"/>
    <property type="project" value="UniProtKB-SubCell"/>
</dbReference>
<evidence type="ECO:0000256" key="6">
    <source>
        <dbReference type="ARBA" id="ARBA00022737"/>
    </source>
</evidence>
<dbReference type="SMART" id="SM00360">
    <property type="entry name" value="RRM"/>
    <property type="match status" value="3"/>
</dbReference>
<dbReference type="InterPro" id="IPR034648">
    <property type="entry name" value="CELF3/4/5/6_RRM1"/>
</dbReference>
<dbReference type="PANTHER" id="PTHR24012">
    <property type="entry name" value="RNA BINDING PROTEIN"/>
    <property type="match status" value="1"/>
</dbReference>
<dbReference type="SUPFAM" id="SSF54928">
    <property type="entry name" value="RNA-binding domain, RBD"/>
    <property type="match status" value="2"/>
</dbReference>
<name>A0AAW0HC99_MYOGA</name>
<dbReference type="GO" id="GO:0003723">
    <property type="term" value="F:RNA binding"/>
    <property type="evidence" value="ECO:0007669"/>
    <property type="project" value="UniProtKB-UniRule"/>
</dbReference>
<organism evidence="13 14">
    <name type="scientific">Myodes glareolus</name>
    <name type="common">Bank vole</name>
    <name type="synonym">Clethrionomys glareolus</name>
    <dbReference type="NCBI Taxonomy" id="447135"/>
    <lineage>
        <taxon>Eukaryota</taxon>
        <taxon>Metazoa</taxon>
        <taxon>Chordata</taxon>
        <taxon>Craniata</taxon>
        <taxon>Vertebrata</taxon>
        <taxon>Euteleostomi</taxon>
        <taxon>Mammalia</taxon>
        <taxon>Eutheria</taxon>
        <taxon>Euarchontoglires</taxon>
        <taxon>Glires</taxon>
        <taxon>Rodentia</taxon>
        <taxon>Myomorpha</taxon>
        <taxon>Muroidea</taxon>
        <taxon>Cricetidae</taxon>
        <taxon>Arvicolinae</taxon>
        <taxon>Myodes</taxon>
    </lineage>
</organism>
<evidence type="ECO:0000256" key="8">
    <source>
        <dbReference type="ARBA" id="ARBA00023242"/>
    </source>
</evidence>
<dbReference type="EMBL" id="JBBHLL010000587">
    <property type="protein sequence ID" value="KAK7799867.1"/>
    <property type="molecule type" value="Genomic_DNA"/>
</dbReference>
<feature type="chain" id="PRO_5043721119" description="RRM domain-containing protein" evidence="11">
    <location>
        <begin position="32"/>
        <end position="617"/>
    </location>
</feature>
<evidence type="ECO:0000313" key="13">
    <source>
        <dbReference type="EMBL" id="KAK7799867.1"/>
    </source>
</evidence>
<dbReference type="FunFam" id="3.30.70.330:FF:000010">
    <property type="entry name" value="CUGBP Elav-like family member 4 isoform 3"/>
    <property type="match status" value="1"/>
</dbReference>
<dbReference type="AlphaFoldDB" id="A0AAW0HC99"/>
<evidence type="ECO:0000256" key="4">
    <source>
        <dbReference type="ARBA" id="ARBA00022490"/>
    </source>
</evidence>
<dbReference type="GO" id="GO:0005634">
    <property type="term" value="C:nucleus"/>
    <property type="evidence" value="ECO:0007669"/>
    <property type="project" value="UniProtKB-SubCell"/>
</dbReference>
<feature type="domain" description="RRM" evidence="12">
    <location>
        <begin position="505"/>
        <end position="617"/>
    </location>
</feature>
<feature type="compositionally biased region" description="Low complexity" evidence="10">
    <location>
        <begin position="398"/>
        <end position="415"/>
    </location>
</feature>
<evidence type="ECO:0000256" key="9">
    <source>
        <dbReference type="PROSITE-ProRule" id="PRU00176"/>
    </source>
</evidence>
<protein>
    <recommendedName>
        <fullName evidence="12">RRM domain-containing protein</fullName>
    </recommendedName>
</protein>
<dbReference type="PROSITE" id="PS50102">
    <property type="entry name" value="RRM"/>
    <property type="match status" value="3"/>
</dbReference>
<evidence type="ECO:0000256" key="3">
    <source>
        <dbReference type="ARBA" id="ARBA00009621"/>
    </source>
</evidence>
<keyword evidence="4" id="KW-0963">Cytoplasm</keyword>
<dbReference type="Pfam" id="PF00076">
    <property type="entry name" value="RRM_1"/>
    <property type="match status" value="4"/>
</dbReference>
<keyword evidence="14" id="KW-1185">Reference proteome</keyword>
<dbReference type="InterPro" id="IPR012677">
    <property type="entry name" value="Nucleotide-bd_a/b_plait_sf"/>
</dbReference>
<dbReference type="GO" id="GO:0006397">
    <property type="term" value="P:mRNA processing"/>
    <property type="evidence" value="ECO:0007669"/>
    <property type="project" value="UniProtKB-KW"/>
</dbReference>
<feature type="region of interest" description="Disordered" evidence="10">
    <location>
        <begin position="388"/>
        <end position="418"/>
    </location>
</feature>
<dbReference type="FunFam" id="3.30.70.330:FF:000007">
    <property type="entry name" value="CUGBP Elav-like family member 4 isoform 3"/>
    <property type="match status" value="1"/>
</dbReference>
<evidence type="ECO:0000256" key="10">
    <source>
        <dbReference type="SAM" id="MobiDB-lite"/>
    </source>
</evidence>
<comment type="similarity">
    <text evidence="3">Belongs to the CELF/BRUNOL family.</text>
</comment>
<evidence type="ECO:0000256" key="7">
    <source>
        <dbReference type="ARBA" id="ARBA00022884"/>
    </source>
</evidence>
<sequence length="617" mass="65848">MWLGAKGKSGPAGPLGPTTCLLVGQLPLSLGLSLLPLPGPSSWAAPMKEPDAIKLFVGQIPRHLEEKDLKPIFEQFGRIFELTVIKDKYTGLHKGCAFLTYCARDSALKAQSALHEQKTLPGMNRPIQVKPADSESRGEDRKLFVGMLGKQQTDEDVRKMFEPFGTIDECTVLRGPDGTSKGCAFVKFQTHAEAQAAINTLHSSRTLPGASSSLVVKFADTEKERGLRRMQQVATQLGMFSPIALQFGAYSAYTQALMQQQAALVAAHSAYLSPMATMAAVQMQHMAAINANGLIATPITPSSGTSTPPAIAATPVSAIPAALGVNGYSPVPTQPAGQPAPDALYPNGVHPYPAQSPAAPVDPLQQAYAGMQHYTAWLRLRSRSLQPWSPSSPHHHLSNSSSSSSSSSNNNNSNSGKVPARGRVLIAVNHPCCGLGYSRWLCAKLSSGPMCEDGRNGDPGPTLPGAWIGSYSLQLPAPTSDDPVCVSQSLSYPFYLCCHPGPDGCNIFIYHLPQEFTDSEILQMFVPFGHVISAKVFVDRATNQSKCFGLQVLEMLGRSRVVLGKQTGRPALRLDSTVGPGRPYALLASGFVSFDNPASAQAAIQAMNGFQIGMKRL</sequence>
<feature type="domain" description="RRM" evidence="12">
    <location>
        <begin position="53"/>
        <end position="134"/>
    </location>
</feature>
<reference evidence="13 14" key="1">
    <citation type="journal article" date="2023" name="bioRxiv">
        <title>Conserved and derived expression patterns and positive selection on dental genes reveal complex evolutionary context of ever-growing rodent molars.</title>
        <authorList>
            <person name="Calamari Z.T."/>
            <person name="Song A."/>
            <person name="Cohen E."/>
            <person name="Akter M."/>
            <person name="Roy R.D."/>
            <person name="Hallikas O."/>
            <person name="Christensen M.M."/>
            <person name="Li P."/>
            <person name="Marangoni P."/>
            <person name="Jernvall J."/>
            <person name="Klein O.D."/>
        </authorList>
    </citation>
    <scope>NUCLEOTIDE SEQUENCE [LARGE SCALE GENOMIC DNA]</scope>
    <source>
        <strain evidence="13">V071</strain>
    </source>
</reference>
<comment type="caution">
    <text evidence="13">The sequence shown here is derived from an EMBL/GenBank/DDBJ whole genome shotgun (WGS) entry which is preliminary data.</text>
</comment>
<keyword evidence="6" id="KW-0677">Repeat</keyword>
<feature type="region of interest" description="Disordered" evidence="10">
    <location>
        <begin position="330"/>
        <end position="358"/>
    </location>
</feature>
<dbReference type="InterPro" id="IPR000504">
    <property type="entry name" value="RRM_dom"/>
</dbReference>
<gene>
    <name evidence="13" type="ORF">U0070_016286</name>
</gene>
<keyword evidence="11" id="KW-0732">Signal</keyword>
<feature type="domain" description="RRM" evidence="12">
    <location>
        <begin position="141"/>
        <end position="221"/>
    </location>
</feature>